<dbReference type="GO" id="GO:0003682">
    <property type="term" value="F:chromatin binding"/>
    <property type="evidence" value="ECO:0007669"/>
    <property type="project" value="TreeGrafter"/>
</dbReference>
<dbReference type="InterPro" id="IPR032739">
    <property type="entry name" value="MRNIP"/>
</dbReference>
<feature type="region of interest" description="Disordered" evidence="1">
    <location>
        <begin position="321"/>
        <end position="374"/>
    </location>
</feature>
<feature type="region of interest" description="Disordered" evidence="1">
    <location>
        <begin position="73"/>
        <end position="299"/>
    </location>
</feature>
<accession>A0A1Y1W8F3</accession>
<name>A0A1Y1W8F3_9FUNG</name>
<dbReference type="OrthoDB" id="5960226at2759"/>
<feature type="domain" description="MRN complex-interacting protein N-terminal" evidence="2">
    <location>
        <begin position="6"/>
        <end position="110"/>
    </location>
</feature>
<feature type="compositionally biased region" description="Basic and acidic residues" evidence="1">
    <location>
        <begin position="186"/>
        <end position="198"/>
    </location>
</feature>
<dbReference type="EMBL" id="MCFE01001090">
    <property type="protein sequence ID" value="ORX69820.1"/>
    <property type="molecule type" value="Genomic_DNA"/>
</dbReference>
<organism evidence="3 4">
    <name type="scientific">Basidiobolus meristosporus CBS 931.73</name>
    <dbReference type="NCBI Taxonomy" id="1314790"/>
    <lineage>
        <taxon>Eukaryota</taxon>
        <taxon>Fungi</taxon>
        <taxon>Fungi incertae sedis</taxon>
        <taxon>Zoopagomycota</taxon>
        <taxon>Entomophthoromycotina</taxon>
        <taxon>Basidiobolomycetes</taxon>
        <taxon>Basidiobolales</taxon>
        <taxon>Basidiobolaceae</taxon>
        <taxon>Basidiobolus</taxon>
    </lineage>
</organism>
<comment type="caution">
    <text evidence="3">The sequence shown here is derived from an EMBL/GenBank/DDBJ whole genome shotgun (WGS) entry which is preliminary data.</text>
</comment>
<dbReference type="PANTHER" id="PTHR15863:SF2">
    <property type="entry name" value="MRN COMPLEX-INTERACTING PROTEIN"/>
    <property type="match status" value="1"/>
</dbReference>
<gene>
    <name evidence="3" type="ORF">K493DRAFT_364437</name>
</gene>
<feature type="compositionally biased region" description="Basic and acidic residues" evidence="1">
    <location>
        <begin position="146"/>
        <end position="157"/>
    </location>
</feature>
<feature type="compositionally biased region" description="Polar residues" evidence="1">
    <location>
        <begin position="321"/>
        <end position="330"/>
    </location>
</feature>
<evidence type="ECO:0000259" key="2">
    <source>
        <dbReference type="Pfam" id="PF15749"/>
    </source>
</evidence>
<evidence type="ECO:0000313" key="4">
    <source>
        <dbReference type="Proteomes" id="UP000193498"/>
    </source>
</evidence>
<feature type="compositionally biased region" description="Acidic residues" evidence="1">
    <location>
        <begin position="361"/>
        <end position="374"/>
    </location>
</feature>
<feature type="compositionally biased region" description="Polar residues" evidence="1">
    <location>
        <begin position="127"/>
        <end position="136"/>
    </location>
</feature>
<evidence type="ECO:0000313" key="3">
    <source>
        <dbReference type="EMBL" id="ORX69820.1"/>
    </source>
</evidence>
<keyword evidence="4" id="KW-1185">Reference proteome</keyword>
<reference evidence="3 4" key="1">
    <citation type="submission" date="2016-07" db="EMBL/GenBank/DDBJ databases">
        <title>Pervasive Adenine N6-methylation of Active Genes in Fungi.</title>
        <authorList>
            <consortium name="DOE Joint Genome Institute"/>
            <person name="Mondo S.J."/>
            <person name="Dannebaum R.O."/>
            <person name="Kuo R.C."/>
            <person name="Labutti K."/>
            <person name="Haridas S."/>
            <person name="Kuo A."/>
            <person name="Salamov A."/>
            <person name="Ahrendt S.R."/>
            <person name="Lipzen A."/>
            <person name="Sullivan W."/>
            <person name="Andreopoulos W.B."/>
            <person name="Clum A."/>
            <person name="Lindquist E."/>
            <person name="Daum C."/>
            <person name="Ramamoorthy G.K."/>
            <person name="Gryganskyi A."/>
            <person name="Culley D."/>
            <person name="Magnuson J.K."/>
            <person name="James T.Y."/>
            <person name="O'Malley M.A."/>
            <person name="Stajich J.E."/>
            <person name="Spatafora J.W."/>
            <person name="Visel A."/>
            <person name="Grigoriev I.V."/>
        </authorList>
    </citation>
    <scope>NUCLEOTIDE SEQUENCE [LARGE SCALE GENOMIC DNA]</scope>
    <source>
        <strain evidence="3 4">CBS 931.73</strain>
    </source>
</reference>
<dbReference type="GO" id="GO:0007095">
    <property type="term" value="P:mitotic G2 DNA damage checkpoint signaling"/>
    <property type="evidence" value="ECO:0007669"/>
    <property type="project" value="TreeGrafter"/>
</dbReference>
<feature type="compositionally biased region" description="Polar residues" evidence="1">
    <location>
        <begin position="338"/>
        <end position="351"/>
    </location>
</feature>
<dbReference type="InterPro" id="IPR049472">
    <property type="entry name" value="MRNIP_N"/>
</dbReference>
<dbReference type="AlphaFoldDB" id="A0A1Y1W8F3"/>
<evidence type="ECO:0000256" key="1">
    <source>
        <dbReference type="SAM" id="MobiDB-lite"/>
    </source>
</evidence>
<dbReference type="Pfam" id="PF15749">
    <property type="entry name" value="MRNIP"/>
    <property type="match status" value="1"/>
</dbReference>
<feature type="compositionally biased region" description="Acidic residues" evidence="1">
    <location>
        <begin position="235"/>
        <end position="248"/>
    </location>
</feature>
<dbReference type="GO" id="GO:0005634">
    <property type="term" value="C:nucleus"/>
    <property type="evidence" value="ECO:0007669"/>
    <property type="project" value="TreeGrafter"/>
</dbReference>
<proteinExistence type="predicted"/>
<dbReference type="InParanoid" id="A0A1Y1W8F3"/>
<feature type="compositionally biased region" description="Polar residues" evidence="1">
    <location>
        <begin position="96"/>
        <end position="111"/>
    </location>
</feature>
<dbReference type="PANTHER" id="PTHR15863">
    <property type="entry name" value="MRN COMPLEX-INTERACTING PROTEIN"/>
    <property type="match status" value="1"/>
</dbReference>
<sequence>MPHFQVVRCYVDTCGIFQSQQVKKAPKWQCKVCGEKQSIKRVYFDSENAKDCRQAVQQLNLKRKELDEKRGFPEFLSAEGYGSTDHSPAPRERTPENVQSQLETSKWSTYASEESEPEDSYEPGFTTDMSALNTTQKRYRARNKRTRDNKSINEAHSRKQPAGSASYKKGASGKEYLVPEGNGKTSDAHNHDFNERSKWLSYENEPAQYDSPSNKDPISKPKDTTSKSSKWSAYMEEEDEEEEEENEVETNTLATYSHPPLAVPSNPYNPSPDYDCSVTNSGVTMDPPSPSNQQDSPVDIQQCTISTKTRTRLSRFAFTTSKATKGSTSRALREELDTTGQTPQAPSTMYNKSDKARENDVDALEIDEVDPFDV</sequence>
<dbReference type="STRING" id="1314790.A0A1Y1W8F3"/>
<protein>
    <recommendedName>
        <fullName evidence="2">MRN complex-interacting protein N-terminal domain-containing protein</fullName>
    </recommendedName>
</protein>
<dbReference type="Proteomes" id="UP000193498">
    <property type="component" value="Unassembled WGS sequence"/>
</dbReference>